<name>A0A835PDP7_VANPL</name>
<dbReference type="OrthoDB" id="445556at2759"/>
<dbReference type="EMBL" id="JADCNL010000309">
    <property type="protein sequence ID" value="KAG0448557.1"/>
    <property type="molecule type" value="Genomic_DNA"/>
</dbReference>
<reference evidence="1 2" key="1">
    <citation type="journal article" date="2020" name="Nat. Food">
        <title>A phased Vanilla planifolia genome enables genetic improvement of flavour and production.</title>
        <authorList>
            <person name="Hasing T."/>
            <person name="Tang H."/>
            <person name="Brym M."/>
            <person name="Khazi F."/>
            <person name="Huang T."/>
            <person name="Chambers A.H."/>
        </authorList>
    </citation>
    <scope>NUCLEOTIDE SEQUENCE [LARGE SCALE GENOMIC DNA]</scope>
    <source>
        <tissue evidence="1">Leaf</tissue>
    </source>
</reference>
<organism evidence="1 2">
    <name type="scientific">Vanilla planifolia</name>
    <name type="common">Vanilla</name>
    <dbReference type="NCBI Taxonomy" id="51239"/>
    <lineage>
        <taxon>Eukaryota</taxon>
        <taxon>Viridiplantae</taxon>
        <taxon>Streptophyta</taxon>
        <taxon>Embryophyta</taxon>
        <taxon>Tracheophyta</taxon>
        <taxon>Spermatophyta</taxon>
        <taxon>Magnoliopsida</taxon>
        <taxon>Liliopsida</taxon>
        <taxon>Asparagales</taxon>
        <taxon>Orchidaceae</taxon>
        <taxon>Vanilloideae</taxon>
        <taxon>Vanilleae</taxon>
        <taxon>Vanilla</taxon>
    </lineage>
</organism>
<sequence>MVRRYPLDALRPGPIESLHRGDWVKLICGASFEDAADVRNLSLVYALAGGRQGGENWKFNVVLVFELFFYLCGGGRDRAVDCIDCAADEAVVKSVNDGIDKAVEIASVERPWVMISVNDDKEDIHFRKAGELVNFPVYLIA</sequence>
<evidence type="ECO:0000313" key="2">
    <source>
        <dbReference type="Proteomes" id="UP000636800"/>
    </source>
</evidence>
<proteinExistence type="predicted"/>
<dbReference type="Proteomes" id="UP000636800">
    <property type="component" value="Unassembled WGS sequence"/>
</dbReference>
<accession>A0A835PDP7</accession>
<gene>
    <name evidence="1" type="ORF">HPP92_027781</name>
</gene>
<evidence type="ECO:0000313" key="1">
    <source>
        <dbReference type="EMBL" id="KAG0448557.1"/>
    </source>
</evidence>
<dbReference type="AlphaFoldDB" id="A0A835PDP7"/>
<keyword evidence="2" id="KW-1185">Reference proteome</keyword>
<comment type="caution">
    <text evidence="1">The sequence shown here is derived from an EMBL/GenBank/DDBJ whole genome shotgun (WGS) entry which is preliminary data.</text>
</comment>
<protein>
    <submittedName>
        <fullName evidence="1">Uncharacterized protein</fullName>
    </submittedName>
</protein>